<protein>
    <submittedName>
        <fullName evidence="2">Protein tyrosine/serine phosphatase</fullName>
    </submittedName>
</protein>
<dbReference type="PROSITE" id="PS00383">
    <property type="entry name" value="TYR_PHOSPHATASE_1"/>
    <property type="match status" value="1"/>
</dbReference>
<dbReference type="InterPro" id="IPR026893">
    <property type="entry name" value="Tyr/Ser_Pase_IphP-type"/>
</dbReference>
<evidence type="ECO:0000313" key="3">
    <source>
        <dbReference type="Proteomes" id="UP000315914"/>
    </source>
</evidence>
<dbReference type="InterPro" id="IPR029021">
    <property type="entry name" value="Prot-tyrosine_phosphatase-like"/>
</dbReference>
<dbReference type="InterPro" id="IPR016130">
    <property type="entry name" value="Tyr_Pase_AS"/>
</dbReference>
<dbReference type="CDD" id="cd14529">
    <property type="entry name" value="TpbA-like"/>
    <property type="match status" value="1"/>
</dbReference>
<dbReference type="GO" id="GO:0004721">
    <property type="term" value="F:phosphoprotein phosphatase activity"/>
    <property type="evidence" value="ECO:0007669"/>
    <property type="project" value="InterPro"/>
</dbReference>
<organism evidence="2 3">
    <name type="scientific">Bradyrhizobium sacchari</name>
    <dbReference type="NCBI Taxonomy" id="1399419"/>
    <lineage>
        <taxon>Bacteria</taxon>
        <taxon>Pseudomonadati</taxon>
        <taxon>Pseudomonadota</taxon>
        <taxon>Alphaproteobacteria</taxon>
        <taxon>Hyphomicrobiales</taxon>
        <taxon>Nitrobacteraceae</taxon>
        <taxon>Bradyrhizobium</taxon>
    </lineage>
</organism>
<dbReference type="OrthoDB" id="1188001at2"/>
<dbReference type="STRING" id="1399419.A5906_02540"/>
<keyword evidence="3" id="KW-1185">Reference proteome</keyword>
<proteinExistence type="inferred from homology"/>
<gene>
    <name evidence="2" type="ORF">FBZ95_101566</name>
</gene>
<sequence length="252" mass="27631">MQDSSLKESPARHLALQGASNFRDLGGYRTADGRTTRWRHIFRSNHLGQLTAADVEIVRALGVRSAFDFRGVEERAAGVCVVNEIAVYSLPIEPTVVAALRAELAKGTLTAPVALELMRESYRNYVRHNTHSFRMLFSHLLEDRAPLVIHCTAGKDRTGFASALILHALGVPSDVIAQDYLLTNHHYKRDPSNAADLPADVLDAVGSVEASYLAAAFEAVGRDYGDLETYLRDGLKLGTAERSALKARYLQA</sequence>
<dbReference type="PANTHER" id="PTHR31126:SF1">
    <property type="entry name" value="TYROSINE SPECIFIC PROTEIN PHOSPHATASES DOMAIN-CONTAINING PROTEIN"/>
    <property type="match status" value="1"/>
</dbReference>
<reference evidence="2 3" key="1">
    <citation type="submission" date="2019-06" db="EMBL/GenBank/DDBJ databases">
        <title>Genomic Encyclopedia of Type Strains, Phase IV (KMG-V): Genome sequencing to study the core and pangenomes of soil and plant-associated prokaryotes.</title>
        <authorList>
            <person name="Whitman W."/>
        </authorList>
    </citation>
    <scope>NUCLEOTIDE SEQUENCE [LARGE SCALE GENOMIC DNA]</scope>
    <source>
        <strain evidence="2 3">BR 10556</strain>
    </source>
</reference>
<evidence type="ECO:0000313" key="2">
    <source>
        <dbReference type="EMBL" id="TWB84123.1"/>
    </source>
</evidence>
<name>A0A560KLG3_9BRAD</name>
<comment type="similarity">
    <text evidence="1">Belongs to the protein-tyrosine phosphatase family.</text>
</comment>
<dbReference type="RefSeq" id="WP_080137851.1">
    <property type="nucleotide sequence ID" value="NZ_LWIG01000026.1"/>
</dbReference>
<dbReference type="AlphaFoldDB" id="A0A560KLG3"/>
<comment type="caution">
    <text evidence="2">The sequence shown here is derived from an EMBL/GenBank/DDBJ whole genome shotgun (WGS) entry which is preliminary data.</text>
</comment>
<dbReference type="PANTHER" id="PTHR31126">
    <property type="entry name" value="TYROSINE-PROTEIN PHOSPHATASE"/>
    <property type="match status" value="1"/>
</dbReference>
<dbReference type="SUPFAM" id="SSF52799">
    <property type="entry name" value="(Phosphotyrosine protein) phosphatases II"/>
    <property type="match status" value="1"/>
</dbReference>
<accession>A0A560KLG3</accession>
<dbReference type="EMBL" id="VITW01000001">
    <property type="protein sequence ID" value="TWB84123.1"/>
    <property type="molecule type" value="Genomic_DNA"/>
</dbReference>
<evidence type="ECO:0000256" key="1">
    <source>
        <dbReference type="ARBA" id="ARBA00009580"/>
    </source>
</evidence>
<dbReference type="Gene3D" id="3.90.190.10">
    <property type="entry name" value="Protein tyrosine phosphatase superfamily"/>
    <property type="match status" value="1"/>
</dbReference>
<dbReference type="Proteomes" id="UP000315914">
    <property type="component" value="Unassembled WGS sequence"/>
</dbReference>
<dbReference type="Pfam" id="PF13350">
    <property type="entry name" value="Y_phosphatase3"/>
    <property type="match status" value="1"/>
</dbReference>